<dbReference type="GO" id="GO:0005634">
    <property type="term" value="C:nucleus"/>
    <property type="evidence" value="ECO:0007669"/>
    <property type="project" value="UniProtKB-SubCell"/>
</dbReference>
<keyword evidence="3" id="KW-0238">DNA-binding</keyword>
<dbReference type="InterPro" id="IPR033897">
    <property type="entry name" value="SRF-like_MADS-box"/>
</dbReference>
<comment type="caution">
    <text evidence="7">The sequence shown here is derived from an EMBL/GenBank/DDBJ whole genome shotgun (WGS) entry which is preliminary data.</text>
</comment>
<dbReference type="Pfam" id="PF00319">
    <property type="entry name" value="SRF-TF"/>
    <property type="match status" value="1"/>
</dbReference>
<sequence>MSSLSHSSSPTRKPTRKKIKLAWMPDHVARKISYRKRKNNLVKKIGELRTLCDVKACAIIYSPTDPKPYVWPSNDEARSLLIKFLSLPNFRQTKKLFNLENFLKQQIVKLEGKLERAAKSTRDEEMISLIIRSANGEILHGLKHEDVVDMEWYIEQRMMEIYERGLGYEQPILGYYGRMMIDPMEVNQVQPVMDMEIDHHCCVQETCFFYGAYQTETGLIVSLDPQRFAYNGGDLGMPDASNSVWPNNFHP</sequence>
<dbReference type="GO" id="GO:0045944">
    <property type="term" value="P:positive regulation of transcription by RNA polymerase II"/>
    <property type="evidence" value="ECO:0007669"/>
    <property type="project" value="InterPro"/>
</dbReference>
<evidence type="ECO:0000259" key="6">
    <source>
        <dbReference type="PROSITE" id="PS50066"/>
    </source>
</evidence>
<comment type="subcellular location">
    <subcellularLocation>
        <location evidence="1">Nucleus</location>
    </subcellularLocation>
</comment>
<protein>
    <submittedName>
        <fullName evidence="7">Agamous-like mads-box protein agl80</fullName>
    </submittedName>
</protein>
<organism evidence="7 8">
    <name type="scientific">Thalictrum thalictroides</name>
    <name type="common">Rue-anemone</name>
    <name type="synonym">Anemone thalictroides</name>
    <dbReference type="NCBI Taxonomy" id="46969"/>
    <lineage>
        <taxon>Eukaryota</taxon>
        <taxon>Viridiplantae</taxon>
        <taxon>Streptophyta</taxon>
        <taxon>Embryophyta</taxon>
        <taxon>Tracheophyta</taxon>
        <taxon>Spermatophyta</taxon>
        <taxon>Magnoliopsida</taxon>
        <taxon>Ranunculales</taxon>
        <taxon>Ranunculaceae</taxon>
        <taxon>Thalictroideae</taxon>
        <taxon>Thalictrum</taxon>
    </lineage>
</organism>
<evidence type="ECO:0000313" key="7">
    <source>
        <dbReference type="EMBL" id="KAF5179645.1"/>
    </source>
</evidence>
<dbReference type="Gene3D" id="3.40.1810.10">
    <property type="entry name" value="Transcription factor, MADS-box"/>
    <property type="match status" value="1"/>
</dbReference>
<evidence type="ECO:0000256" key="4">
    <source>
        <dbReference type="ARBA" id="ARBA00023163"/>
    </source>
</evidence>
<feature type="domain" description="MADS-box" evidence="6">
    <location>
        <begin position="14"/>
        <end position="64"/>
    </location>
</feature>
<dbReference type="GO" id="GO:0000981">
    <property type="term" value="F:DNA-binding transcription factor activity, RNA polymerase II-specific"/>
    <property type="evidence" value="ECO:0007669"/>
    <property type="project" value="InterPro"/>
</dbReference>
<dbReference type="GO" id="GO:0000987">
    <property type="term" value="F:cis-regulatory region sequence-specific DNA binding"/>
    <property type="evidence" value="ECO:0007669"/>
    <property type="project" value="InterPro"/>
</dbReference>
<keyword evidence="5" id="KW-0539">Nucleus</keyword>
<evidence type="ECO:0000256" key="5">
    <source>
        <dbReference type="ARBA" id="ARBA00023242"/>
    </source>
</evidence>
<evidence type="ECO:0000313" key="8">
    <source>
        <dbReference type="Proteomes" id="UP000554482"/>
    </source>
</evidence>
<dbReference type="SUPFAM" id="SSF55455">
    <property type="entry name" value="SRF-like"/>
    <property type="match status" value="1"/>
</dbReference>
<proteinExistence type="predicted"/>
<dbReference type="PROSITE" id="PS50066">
    <property type="entry name" value="MADS_BOX_2"/>
    <property type="match status" value="1"/>
</dbReference>
<dbReference type="PANTHER" id="PTHR48019">
    <property type="entry name" value="SERUM RESPONSE FACTOR HOMOLOG"/>
    <property type="match status" value="1"/>
</dbReference>
<dbReference type="Proteomes" id="UP000554482">
    <property type="component" value="Unassembled WGS sequence"/>
</dbReference>
<keyword evidence="2" id="KW-0805">Transcription regulation</keyword>
<dbReference type="CDD" id="cd00266">
    <property type="entry name" value="MADS_SRF_like"/>
    <property type="match status" value="1"/>
</dbReference>
<evidence type="ECO:0000256" key="3">
    <source>
        <dbReference type="ARBA" id="ARBA00023125"/>
    </source>
</evidence>
<dbReference type="PRINTS" id="PR00404">
    <property type="entry name" value="MADSDOMAIN"/>
</dbReference>
<gene>
    <name evidence="7" type="ORF">FRX31_030768</name>
</gene>
<dbReference type="AlphaFoldDB" id="A0A7J6V644"/>
<dbReference type="SMART" id="SM00432">
    <property type="entry name" value="MADS"/>
    <property type="match status" value="1"/>
</dbReference>
<dbReference type="EMBL" id="JABWDY010038502">
    <property type="protein sequence ID" value="KAF5179645.1"/>
    <property type="molecule type" value="Genomic_DNA"/>
</dbReference>
<evidence type="ECO:0000256" key="1">
    <source>
        <dbReference type="ARBA" id="ARBA00004123"/>
    </source>
</evidence>
<keyword evidence="8" id="KW-1185">Reference proteome</keyword>
<dbReference type="InterPro" id="IPR036879">
    <property type="entry name" value="TF_MADSbox_sf"/>
</dbReference>
<keyword evidence="4" id="KW-0804">Transcription</keyword>
<evidence type="ECO:0000256" key="2">
    <source>
        <dbReference type="ARBA" id="ARBA00023015"/>
    </source>
</evidence>
<name>A0A7J6V644_THATH</name>
<accession>A0A7J6V644</accession>
<dbReference type="OrthoDB" id="605507at2759"/>
<reference evidence="7 8" key="1">
    <citation type="submission" date="2020-06" db="EMBL/GenBank/DDBJ databases">
        <title>Transcriptomic and genomic resources for Thalictrum thalictroides and T. hernandezii: Facilitating candidate gene discovery in an emerging model plant lineage.</title>
        <authorList>
            <person name="Arias T."/>
            <person name="Riano-Pachon D.M."/>
            <person name="Di Stilio V.S."/>
        </authorList>
    </citation>
    <scope>NUCLEOTIDE SEQUENCE [LARGE SCALE GENOMIC DNA]</scope>
    <source>
        <strain evidence="8">cv. WT478/WT964</strain>
        <tissue evidence="7">Leaves</tissue>
    </source>
</reference>
<dbReference type="GO" id="GO:0046983">
    <property type="term" value="F:protein dimerization activity"/>
    <property type="evidence" value="ECO:0007669"/>
    <property type="project" value="InterPro"/>
</dbReference>
<dbReference type="InterPro" id="IPR050142">
    <property type="entry name" value="MADS-box/MEF2_TF"/>
</dbReference>
<dbReference type="InterPro" id="IPR002100">
    <property type="entry name" value="TF_MADSbox"/>
</dbReference>